<dbReference type="Proteomes" id="UP000009062">
    <property type="component" value="Chromosome"/>
</dbReference>
<accession>H6Q8Z2</accession>
<sequence length="43" mass="5025">MILEQLEKLAKELIDSEDPVVREAGLKIMALAKYLRWYYESPA</sequence>
<reference evidence="1 2" key="1">
    <citation type="journal article" date="2012" name="Stand. Genomic Sci.">
        <title>Complete genome sequence of Pyrobaculum oguniense.</title>
        <authorList>
            <person name="Bernick D.L."/>
            <person name="Karplus K."/>
            <person name="Lui L.M."/>
            <person name="Coker J.K."/>
            <person name="Murphy J.N."/>
            <person name="Chan P.P."/>
            <person name="Cozen A.E."/>
            <person name="Lowe T.M."/>
        </authorList>
    </citation>
    <scope>NUCLEOTIDE SEQUENCE [LARGE SCALE GENOMIC DNA]</scope>
    <source>
        <strain evidence="1 2">TE7</strain>
    </source>
</reference>
<dbReference type="HOGENOM" id="CLU_3227980_0_0_2"/>
<keyword evidence="2" id="KW-1185">Reference proteome</keyword>
<evidence type="ECO:0000313" key="1">
    <source>
        <dbReference type="EMBL" id="AFA39371.1"/>
    </source>
</evidence>
<proteinExistence type="predicted"/>
<evidence type="ECO:0000313" key="2">
    <source>
        <dbReference type="Proteomes" id="UP000009062"/>
    </source>
</evidence>
<gene>
    <name evidence="1" type="ordered locus">Pogu_1344</name>
</gene>
<protein>
    <submittedName>
        <fullName evidence="1">Uncharacterized protein</fullName>
    </submittedName>
</protein>
<name>H6Q8Z2_PYROT</name>
<dbReference type="EMBL" id="CP003316">
    <property type="protein sequence ID" value="AFA39371.1"/>
    <property type="molecule type" value="Genomic_DNA"/>
</dbReference>
<dbReference type="AlphaFoldDB" id="H6Q8Z2"/>
<dbReference type="KEGG" id="pog:Pogu_1344"/>
<organism evidence="1 2">
    <name type="scientific">Pyrobaculum oguniense (strain DSM 13380 / JCM 10595 / TE7)</name>
    <dbReference type="NCBI Taxonomy" id="698757"/>
    <lineage>
        <taxon>Archaea</taxon>
        <taxon>Thermoproteota</taxon>
        <taxon>Thermoprotei</taxon>
        <taxon>Thermoproteales</taxon>
        <taxon>Thermoproteaceae</taxon>
        <taxon>Pyrobaculum</taxon>
    </lineage>
</organism>